<protein>
    <recommendedName>
        <fullName evidence="7">Palmitoyltransferase</fullName>
        <ecNumber evidence="7">2.3.1.225</ecNumber>
    </recommendedName>
</protein>
<feature type="region of interest" description="Disordered" evidence="8">
    <location>
        <begin position="335"/>
        <end position="364"/>
    </location>
</feature>
<evidence type="ECO:0000256" key="1">
    <source>
        <dbReference type="ARBA" id="ARBA00004141"/>
    </source>
</evidence>
<feature type="domain" description="Palmitoyltransferase DHHC" evidence="9">
    <location>
        <begin position="145"/>
        <end position="271"/>
    </location>
</feature>
<evidence type="ECO:0000313" key="11">
    <source>
        <dbReference type="Proteomes" id="UP000664859"/>
    </source>
</evidence>
<comment type="catalytic activity">
    <reaction evidence="7">
        <text>L-cysteinyl-[protein] + hexadecanoyl-CoA = S-hexadecanoyl-L-cysteinyl-[protein] + CoA</text>
        <dbReference type="Rhea" id="RHEA:36683"/>
        <dbReference type="Rhea" id="RHEA-COMP:10131"/>
        <dbReference type="Rhea" id="RHEA-COMP:11032"/>
        <dbReference type="ChEBI" id="CHEBI:29950"/>
        <dbReference type="ChEBI" id="CHEBI:57287"/>
        <dbReference type="ChEBI" id="CHEBI:57379"/>
        <dbReference type="ChEBI" id="CHEBI:74151"/>
        <dbReference type="EC" id="2.3.1.225"/>
    </reaction>
</comment>
<comment type="domain">
    <text evidence="7">The DHHC domain is required for palmitoyltransferase activity.</text>
</comment>
<dbReference type="EC" id="2.3.1.225" evidence="7"/>
<dbReference type="AlphaFoldDB" id="A0A835YZ75"/>
<keyword evidence="5 7" id="KW-0472">Membrane</keyword>
<feature type="transmembrane region" description="Helical" evidence="7">
    <location>
        <begin position="72"/>
        <end position="92"/>
    </location>
</feature>
<keyword evidence="6 7" id="KW-0012">Acyltransferase</keyword>
<evidence type="ECO:0000256" key="7">
    <source>
        <dbReference type="RuleBase" id="RU079119"/>
    </source>
</evidence>
<dbReference type="Pfam" id="PF01529">
    <property type="entry name" value="DHHC"/>
    <property type="match status" value="1"/>
</dbReference>
<reference evidence="10" key="1">
    <citation type="submission" date="2021-02" db="EMBL/GenBank/DDBJ databases">
        <title>First Annotated Genome of the Yellow-green Alga Tribonema minus.</title>
        <authorList>
            <person name="Mahan K.M."/>
        </authorList>
    </citation>
    <scope>NUCLEOTIDE SEQUENCE</scope>
    <source>
        <strain evidence="10">UTEX B ZZ1240</strain>
    </source>
</reference>
<feature type="transmembrane region" description="Helical" evidence="7">
    <location>
        <begin position="190"/>
        <end position="214"/>
    </location>
</feature>
<proteinExistence type="inferred from homology"/>
<evidence type="ECO:0000256" key="2">
    <source>
        <dbReference type="ARBA" id="ARBA00022679"/>
    </source>
</evidence>
<evidence type="ECO:0000313" key="10">
    <source>
        <dbReference type="EMBL" id="KAG5182767.1"/>
    </source>
</evidence>
<dbReference type="PANTHER" id="PTHR12246">
    <property type="entry name" value="PALMITOYLTRANSFERASE ZDHHC16"/>
    <property type="match status" value="1"/>
</dbReference>
<feature type="compositionally biased region" description="Acidic residues" evidence="8">
    <location>
        <begin position="351"/>
        <end position="364"/>
    </location>
</feature>
<evidence type="ECO:0000256" key="4">
    <source>
        <dbReference type="ARBA" id="ARBA00022989"/>
    </source>
</evidence>
<dbReference type="OrthoDB" id="331948at2759"/>
<comment type="subcellular location">
    <subcellularLocation>
        <location evidence="1">Membrane</location>
        <topology evidence="1">Multi-pass membrane protein</topology>
    </subcellularLocation>
</comment>
<comment type="caution">
    <text evidence="10">The sequence shown here is derived from an EMBL/GenBank/DDBJ whole genome shotgun (WGS) entry which is preliminary data.</text>
</comment>
<evidence type="ECO:0000256" key="6">
    <source>
        <dbReference type="ARBA" id="ARBA00023315"/>
    </source>
</evidence>
<feature type="transmembrane region" description="Helical" evidence="7">
    <location>
        <begin position="234"/>
        <end position="254"/>
    </location>
</feature>
<dbReference type="InterPro" id="IPR039859">
    <property type="entry name" value="PFA4/ZDH16/20/ERF2-like"/>
</dbReference>
<dbReference type="EMBL" id="JAFCMP010000224">
    <property type="protein sequence ID" value="KAG5182767.1"/>
    <property type="molecule type" value="Genomic_DNA"/>
</dbReference>
<accession>A0A835YZ75</accession>
<feature type="transmembrane region" description="Helical" evidence="7">
    <location>
        <begin position="41"/>
        <end position="66"/>
    </location>
</feature>
<keyword evidence="2 7" id="KW-0808">Transferase</keyword>
<gene>
    <name evidence="10" type="ORF">JKP88DRAFT_269869</name>
</gene>
<dbReference type="InterPro" id="IPR001594">
    <property type="entry name" value="Palmitoyltrfase_DHHC"/>
</dbReference>
<dbReference type="GO" id="GO:0016020">
    <property type="term" value="C:membrane"/>
    <property type="evidence" value="ECO:0007669"/>
    <property type="project" value="UniProtKB-SubCell"/>
</dbReference>
<name>A0A835YZ75_9STRA</name>
<evidence type="ECO:0000256" key="3">
    <source>
        <dbReference type="ARBA" id="ARBA00022692"/>
    </source>
</evidence>
<keyword evidence="11" id="KW-1185">Reference proteome</keyword>
<dbReference type="PROSITE" id="PS50216">
    <property type="entry name" value="DHHC"/>
    <property type="match status" value="1"/>
</dbReference>
<organism evidence="10 11">
    <name type="scientific">Tribonema minus</name>
    <dbReference type="NCBI Taxonomy" id="303371"/>
    <lineage>
        <taxon>Eukaryota</taxon>
        <taxon>Sar</taxon>
        <taxon>Stramenopiles</taxon>
        <taxon>Ochrophyta</taxon>
        <taxon>PX clade</taxon>
        <taxon>Xanthophyceae</taxon>
        <taxon>Tribonematales</taxon>
        <taxon>Tribonemataceae</taxon>
        <taxon>Tribonema</taxon>
    </lineage>
</organism>
<keyword evidence="4 7" id="KW-1133">Transmembrane helix</keyword>
<keyword evidence="3 7" id="KW-0812">Transmembrane</keyword>
<evidence type="ECO:0000256" key="5">
    <source>
        <dbReference type="ARBA" id="ARBA00023136"/>
    </source>
</evidence>
<evidence type="ECO:0000256" key="8">
    <source>
        <dbReference type="SAM" id="MobiDB-lite"/>
    </source>
</evidence>
<feature type="region of interest" description="Disordered" evidence="8">
    <location>
        <begin position="103"/>
        <end position="122"/>
    </location>
</feature>
<sequence length="364" mass="39526">MRGCCSKPRGYTGAAQDSENVDEGCVLGTHYEATRWMNLDACGIICALVSWGLLLYATVVTVGAVIKPWKCTSAMNVIGSLAFVTVAALALVSHARTMLTDPGAVPRDVAPPGGEGDQEEGETAALNADLDSENRGGEREKAGLKRWCRRCDAYKPLRAHHCSICARCIIKMDHHCPWVNNCVGLGNHKLFLLFIGYTAVLCILSIGILVYKVVLEDAKRLPKQCQMTPSDQLAAMSVGIIALLFGLFTTCMLLDQCSSLESGLTKIDRLKGETHASHGRTVALGVNEVWGGEEQWCRWHWLCPWPASWPAAAHALLNGYERSCGRSKCGDADDHLPPASFSPKHGNPKGEDDDGVEMLDMDML</sequence>
<dbReference type="Proteomes" id="UP000664859">
    <property type="component" value="Unassembled WGS sequence"/>
</dbReference>
<dbReference type="GO" id="GO:0019706">
    <property type="term" value="F:protein-cysteine S-palmitoyltransferase activity"/>
    <property type="evidence" value="ECO:0007669"/>
    <property type="project" value="UniProtKB-EC"/>
</dbReference>
<comment type="similarity">
    <text evidence="7">Belongs to the DHHC palmitoyltransferase family.</text>
</comment>
<evidence type="ECO:0000259" key="9">
    <source>
        <dbReference type="Pfam" id="PF01529"/>
    </source>
</evidence>